<evidence type="ECO:0000313" key="1">
    <source>
        <dbReference type="EMBL" id="KAH6937836.1"/>
    </source>
</evidence>
<dbReference type="Proteomes" id="UP000821845">
    <property type="component" value="Chromosome 2"/>
</dbReference>
<comment type="caution">
    <text evidence="1">The sequence shown here is derived from an EMBL/GenBank/DDBJ whole genome shotgun (WGS) entry which is preliminary data.</text>
</comment>
<reference evidence="1" key="1">
    <citation type="submission" date="2020-05" db="EMBL/GenBank/DDBJ databases">
        <title>Large-scale comparative analyses of tick genomes elucidate their genetic diversity and vector capacities.</title>
        <authorList>
            <person name="Jia N."/>
            <person name="Wang J."/>
            <person name="Shi W."/>
            <person name="Du L."/>
            <person name="Sun Y."/>
            <person name="Zhan W."/>
            <person name="Jiang J."/>
            <person name="Wang Q."/>
            <person name="Zhang B."/>
            <person name="Ji P."/>
            <person name="Sakyi L.B."/>
            <person name="Cui X."/>
            <person name="Yuan T."/>
            <person name="Jiang B."/>
            <person name="Yang W."/>
            <person name="Lam T.T.-Y."/>
            <person name="Chang Q."/>
            <person name="Ding S."/>
            <person name="Wang X."/>
            <person name="Zhu J."/>
            <person name="Ruan X."/>
            <person name="Zhao L."/>
            <person name="Wei J."/>
            <person name="Que T."/>
            <person name="Du C."/>
            <person name="Cheng J."/>
            <person name="Dai P."/>
            <person name="Han X."/>
            <person name="Huang E."/>
            <person name="Gao Y."/>
            <person name="Liu J."/>
            <person name="Shao H."/>
            <person name="Ye R."/>
            <person name="Li L."/>
            <person name="Wei W."/>
            <person name="Wang X."/>
            <person name="Wang C."/>
            <person name="Yang T."/>
            <person name="Huo Q."/>
            <person name="Li W."/>
            <person name="Guo W."/>
            <person name="Chen H."/>
            <person name="Zhou L."/>
            <person name="Ni X."/>
            <person name="Tian J."/>
            <person name="Zhou Y."/>
            <person name="Sheng Y."/>
            <person name="Liu T."/>
            <person name="Pan Y."/>
            <person name="Xia L."/>
            <person name="Li J."/>
            <person name="Zhao F."/>
            <person name="Cao W."/>
        </authorList>
    </citation>
    <scope>NUCLEOTIDE SEQUENCE</scope>
    <source>
        <strain evidence="1">Hyas-2018</strain>
    </source>
</reference>
<dbReference type="EMBL" id="CM023482">
    <property type="protein sequence ID" value="KAH6937836.1"/>
    <property type="molecule type" value="Genomic_DNA"/>
</dbReference>
<proteinExistence type="predicted"/>
<gene>
    <name evidence="1" type="ORF">HPB50_004634</name>
</gene>
<organism evidence="1 2">
    <name type="scientific">Hyalomma asiaticum</name>
    <name type="common">Tick</name>
    <dbReference type="NCBI Taxonomy" id="266040"/>
    <lineage>
        <taxon>Eukaryota</taxon>
        <taxon>Metazoa</taxon>
        <taxon>Ecdysozoa</taxon>
        <taxon>Arthropoda</taxon>
        <taxon>Chelicerata</taxon>
        <taxon>Arachnida</taxon>
        <taxon>Acari</taxon>
        <taxon>Parasitiformes</taxon>
        <taxon>Ixodida</taxon>
        <taxon>Ixodoidea</taxon>
        <taxon>Ixodidae</taxon>
        <taxon>Hyalomminae</taxon>
        <taxon>Hyalomma</taxon>
    </lineage>
</organism>
<protein>
    <submittedName>
        <fullName evidence="1">Uncharacterized protein</fullName>
    </submittedName>
</protein>
<evidence type="ECO:0000313" key="2">
    <source>
        <dbReference type="Proteomes" id="UP000821845"/>
    </source>
</evidence>
<accession>A0ACB7SV55</accession>
<name>A0ACB7SV55_HYAAI</name>
<sequence>MEYAGGCNLPAMRTHDEVTTPSITTATMQKIDNVFGNQGTAIPSEAHITAHGYYQWVLLVCAYLATVAISFQNFSVQLLAPPFDYWCKPPPGANSTQWKNANIPLDENGRHSRCYKYEDIAVLTSFQPAPTQNVSRKVVACTEWAYDVEPGVHTVVSDWSLVCDRTWLVHLVTVYYNVGSCIIVPLLAQLSDKRGRRQVIVACVPIAITASAVQTFATAFSVFLLARVFFAAAVTVLRINTIVLLFETTSPAHRDTYVLGAHSGYVTGSMAVTLLEPSVVDRRVVSAFGLVPTCLLVFGICLVDESPRWLLATCNMAEFHRAKKHLINEAATAKDTPPQASDVLQGADDRHSLSIKQKETTTEQMQMSMVDLFVNVSLRYRTSIVCTIWFFLFFCLFGVWNIAPPALTIWQALAAVTCRSTAVGGAYLMLKHTARKGALKAVVPTAITFTLLTCLSVTLRAADTDHFFYEMTLTSVFAADAIVEIYSLELFPTAMRVLGLCVAVISSRFGVTLAMLLKDLAECCHDWAPLAVVACALLSVHVFIMRLPETKNVKLAESVYDVEVESMKHTITDMLQHGSAGRSYRIRRAGMLDTL</sequence>
<keyword evidence="2" id="KW-1185">Reference proteome</keyword>